<feature type="domain" description="SRR1-like" evidence="2">
    <location>
        <begin position="5"/>
        <end position="42"/>
    </location>
</feature>
<proteinExistence type="inferred from homology"/>
<sequence>MTKSTTEEPVETIISYGLGNFADCIIARYQLALLMALREHLQEGKRKTEVNTLYHMLHCGKSLYNNLLWANLNPIHLHKMVIEPYVEETMLPDNFIYNDVFNDTAVVTFPQRLLNAAPQELWDNCTEPQYSDDDLEFIPNK</sequence>
<evidence type="ECO:0000313" key="4">
    <source>
        <dbReference type="Proteomes" id="UP001217089"/>
    </source>
</evidence>
<evidence type="ECO:0000259" key="2">
    <source>
        <dbReference type="Pfam" id="PF07985"/>
    </source>
</evidence>
<dbReference type="PANTHER" id="PTHR28626">
    <property type="entry name" value="SRR1-LIKE PROTEIN"/>
    <property type="match status" value="1"/>
</dbReference>
<name>A0ABQ9FSR4_TEGGR</name>
<organism evidence="3 4">
    <name type="scientific">Tegillarca granosa</name>
    <name type="common">Malaysian cockle</name>
    <name type="synonym">Anadara granosa</name>
    <dbReference type="NCBI Taxonomy" id="220873"/>
    <lineage>
        <taxon>Eukaryota</taxon>
        <taxon>Metazoa</taxon>
        <taxon>Spiralia</taxon>
        <taxon>Lophotrochozoa</taxon>
        <taxon>Mollusca</taxon>
        <taxon>Bivalvia</taxon>
        <taxon>Autobranchia</taxon>
        <taxon>Pteriomorphia</taxon>
        <taxon>Arcoida</taxon>
        <taxon>Arcoidea</taxon>
        <taxon>Arcidae</taxon>
        <taxon>Tegillarca</taxon>
    </lineage>
</organism>
<dbReference type="InterPro" id="IPR040044">
    <property type="entry name" value="SRR1L"/>
</dbReference>
<dbReference type="EMBL" id="JARBDR010000141">
    <property type="protein sequence ID" value="KAJ8320301.1"/>
    <property type="molecule type" value="Genomic_DNA"/>
</dbReference>
<protein>
    <recommendedName>
        <fullName evidence="2">SRR1-like domain-containing protein</fullName>
    </recommendedName>
</protein>
<dbReference type="InterPro" id="IPR012942">
    <property type="entry name" value="SRR1-like"/>
</dbReference>
<dbReference type="Pfam" id="PF07985">
    <property type="entry name" value="SRR1"/>
    <property type="match status" value="1"/>
</dbReference>
<gene>
    <name evidence="3" type="ORF">KUTeg_001888</name>
</gene>
<reference evidence="3 4" key="1">
    <citation type="submission" date="2022-12" db="EMBL/GenBank/DDBJ databases">
        <title>Chromosome-level genome of Tegillarca granosa.</title>
        <authorList>
            <person name="Kim J."/>
        </authorList>
    </citation>
    <scope>NUCLEOTIDE SEQUENCE [LARGE SCALE GENOMIC DNA]</scope>
    <source>
        <strain evidence="3">Teg-2019</strain>
        <tissue evidence="3">Adductor muscle</tissue>
    </source>
</reference>
<keyword evidence="4" id="KW-1185">Reference proteome</keyword>
<dbReference type="Proteomes" id="UP001217089">
    <property type="component" value="Unassembled WGS sequence"/>
</dbReference>
<evidence type="ECO:0000256" key="1">
    <source>
        <dbReference type="ARBA" id="ARBA00009856"/>
    </source>
</evidence>
<accession>A0ABQ9FSR4</accession>
<dbReference type="PANTHER" id="PTHR28626:SF3">
    <property type="entry name" value="SRR1-LIKE PROTEIN"/>
    <property type="match status" value="1"/>
</dbReference>
<evidence type="ECO:0000313" key="3">
    <source>
        <dbReference type="EMBL" id="KAJ8320301.1"/>
    </source>
</evidence>
<comment type="similarity">
    <text evidence="1">Belongs to the SRR1 family.</text>
</comment>
<comment type="caution">
    <text evidence="3">The sequence shown here is derived from an EMBL/GenBank/DDBJ whole genome shotgun (WGS) entry which is preliminary data.</text>
</comment>